<keyword evidence="3" id="KW-0325">Glycoprotein</keyword>
<sequence length="297" mass="33525">MVYSGRFILRDPKGNVIWKAKTTINGNVDYTEMLDTGNFVLANTGSNIYKWESFNHPTDTVLPNQVLKNGERLTSREMQNNYSKGRFQLHIRPDESLVLHTIIPESAYEYQTYYNSRTYDRLNKNNSSQRQEFGYQGHLFIIGQPLILMGISGSHLHKQCRPVGGGFCGFNSFYVSKGGWPTCECPPGFPESAENGCVQEKVHNCELGDLKPEQVYDMVTLDNTYWPTSANYDVVQPTYEENCSRSCLNDCNCVVAVIKGWKCFKNKLPPSNGCVDSTVDVKAPIKIAKSGKLDKQL</sequence>
<dbReference type="EMBL" id="JAEACU010000010">
    <property type="protein sequence ID" value="KAH7515453.1"/>
    <property type="molecule type" value="Genomic_DNA"/>
</dbReference>
<dbReference type="Proteomes" id="UP000813462">
    <property type="component" value="Unassembled WGS sequence"/>
</dbReference>
<gene>
    <name evidence="5" type="ORF">FEM48_Zijuj10G0027900</name>
</gene>
<organism evidence="5 6">
    <name type="scientific">Ziziphus jujuba var. spinosa</name>
    <dbReference type="NCBI Taxonomy" id="714518"/>
    <lineage>
        <taxon>Eukaryota</taxon>
        <taxon>Viridiplantae</taxon>
        <taxon>Streptophyta</taxon>
        <taxon>Embryophyta</taxon>
        <taxon>Tracheophyta</taxon>
        <taxon>Spermatophyta</taxon>
        <taxon>Magnoliopsida</taxon>
        <taxon>eudicotyledons</taxon>
        <taxon>Gunneridae</taxon>
        <taxon>Pentapetalae</taxon>
        <taxon>rosids</taxon>
        <taxon>fabids</taxon>
        <taxon>Rosales</taxon>
        <taxon>Rhamnaceae</taxon>
        <taxon>Paliureae</taxon>
        <taxon>Ziziphus</taxon>
    </lineage>
</organism>
<dbReference type="InterPro" id="IPR036426">
    <property type="entry name" value="Bulb-type_lectin_dom_sf"/>
</dbReference>
<evidence type="ECO:0000259" key="4">
    <source>
        <dbReference type="PROSITE" id="PS50927"/>
    </source>
</evidence>
<name>A0A978UKV1_ZIZJJ</name>
<dbReference type="InterPro" id="IPR003609">
    <property type="entry name" value="Pan_app"/>
</dbReference>
<evidence type="ECO:0000313" key="5">
    <source>
        <dbReference type="EMBL" id="KAH7515453.1"/>
    </source>
</evidence>
<evidence type="ECO:0000256" key="3">
    <source>
        <dbReference type="ARBA" id="ARBA00023180"/>
    </source>
</evidence>
<keyword evidence="1" id="KW-0732">Signal</keyword>
<dbReference type="InterPro" id="IPR001480">
    <property type="entry name" value="Bulb-type_lectin_dom"/>
</dbReference>
<dbReference type="Pfam" id="PF08276">
    <property type="entry name" value="PAN_2"/>
    <property type="match status" value="1"/>
</dbReference>
<dbReference type="InterPro" id="IPR051343">
    <property type="entry name" value="G-type_lectin_kinases/EP1-like"/>
</dbReference>
<dbReference type="Pfam" id="PF01453">
    <property type="entry name" value="B_lectin"/>
    <property type="match status" value="1"/>
</dbReference>
<evidence type="ECO:0000256" key="1">
    <source>
        <dbReference type="ARBA" id="ARBA00022729"/>
    </source>
</evidence>
<dbReference type="PANTHER" id="PTHR47976:SF116">
    <property type="entry name" value="RECEPTOR-LIKE SERINE_THREONINE-PROTEIN KINASE"/>
    <property type="match status" value="1"/>
</dbReference>
<keyword evidence="2" id="KW-1015">Disulfide bond</keyword>
<dbReference type="Gene3D" id="2.90.10.10">
    <property type="entry name" value="Bulb-type lectin domain"/>
    <property type="match status" value="2"/>
</dbReference>
<comment type="caution">
    <text evidence="5">The sequence shown here is derived from an EMBL/GenBank/DDBJ whole genome shotgun (WGS) entry which is preliminary data.</text>
</comment>
<dbReference type="PROSITE" id="PS50927">
    <property type="entry name" value="BULB_LECTIN"/>
    <property type="match status" value="1"/>
</dbReference>
<feature type="domain" description="Bulb-type lectin" evidence="4">
    <location>
        <begin position="1"/>
        <end position="54"/>
    </location>
</feature>
<dbReference type="AlphaFoldDB" id="A0A978UKV1"/>
<dbReference type="SUPFAM" id="SSF51110">
    <property type="entry name" value="alpha-D-mannose-specific plant lectins"/>
    <property type="match status" value="1"/>
</dbReference>
<evidence type="ECO:0000256" key="2">
    <source>
        <dbReference type="ARBA" id="ARBA00023157"/>
    </source>
</evidence>
<accession>A0A978UKV1</accession>
<evidence type="ECO:0000313" key="6">
    <source>
        <dbReference type="Proteomes" id="UP000813462"/>
    </source>
</evidence>
<protein>
    <recommendedName>
        <fullName evidence="4">Bulb-type lectin domain-containing protein</fullName>
    </recommendedName>
</protein>
<dbReference type="PANTHER" id="PTHR47976">
    <property type="entry name" value="G-TYPE LECTIN S-RECEPTOR-LIKE SERINE/THREONINE-PROTEIN KINASE SD2-5"/>
    <property type="match status" value="1"/>
</dbReference>
<reference evidence="5" key="1">
    <citation type="journal article" date="2021" name="Front. Plant Sci.">
        <title>Chromosome-Scale Genome Assembly for Chinese Sour Jujube and Insights Into Its Genome Evolution and Domestication Signature.</title>
        <authorList>
            <person name="Shen L.-Y."/>
            <person name="Luo H."/>
            <person name="Wang X.-L."/>
            <person name="Wang X.-M."/>
            <person name="Qiu X.-J."/>
            <person name="Liu H."/>
            <person name="Zhou S.-S."/>
            <person name="Jia K.-H."/>
            <person name="Nie S."/>
            <person name="Bao Y.-T."/>
            <person name="Zhang R.-G."/>
            <person name="Yun Q.-Z."/>
            <person name="Chai Y.-H."/>
            <person name="Lu J.-Y."/>
            <person name="Li Y."/>
            <person name="Zhao S.-W."/>
            <person name="Mao J.-F."/>
            <person name="Jia S.-G."/>
            <person name="Mao Y.-M."/>
        </authorList>
    </citation>
    <scope>NUCLEOTIDE SEQUENCE</scope>
    <source>
        <strain evidence="5">AT0</strain>
        <tissue evidence="5">Leaf</tissue>
    </source>
</reference>
<proteinExistence type="predicted"/>